<feature type="compositionally biased region" description="Basic and acidic residues" evidence="7">
    <location>
        <begin position="263"/>
        <end position="280"/>
    </location>
</feature>
<comment type="similarity">
    <text evidence="1 6">Belongs to the RNR ribonuclease family.</text>
</comment>
<evidence type="ECO:0000256" key="6">
    <source>
        <dbReference type="RuleBase" id="RU003901"/>
    </source>
</evidence>
<protein>
    <recommendedName>
        <fullName evidence="8">RNB domain-containing protein</fullName>
    </recommendedName>
</protein>
<evidence type="ECO:0000256" key="5">
    <source>
        <dbReference type="ARBA" id="ARBA00022884"/>
    </source>
</evidence>
<dbReference type="Pfam" id="PF17877">
    <property type="entry name" value="Dis3l2_C_term"/>
    <property type="match status" value="1"/>
</dbReference>
<evidence type="ECO:0000313" key="10">
    <source>
        <dbReference type="Proteomes" id="UP001359485"/>
    </source>
</evidence>
<dbReference type="EMBL" id="JAWJWF010000004">
    <property type="protein sequence ID" value="KAK6634215.1"/>
    <property type="molecule type" value="Genomic_DNA"/>
</dbReference>
<dbReference type="InterPro" id="IPR050180">
    <property type="entry name" value="RNR_Ribonuclease"/>
</dbReference>
<evidence type="ECO:0000256" key="2">
    <source>
        <dbReference type="ARBA" id="ARBA00022722"/>
    </source>
</evidence>
<dbReference type="Gene3D" id="2.40.50.700">
    <property type="match status" value="1"/>
</dbReference>
<keyword evidence="10" id="KW-1185">Reference proteome</keyword>
<feature type="region of interest" description="Disordered" evidence="7">
    <location>
        <begin position="263"/>
        <end position="287"/>
    </location>
</feature>
<dbReference type="SMART" id="SM00955">
    <property type="entry name" value="RNB"/>
    <property type="match status" value="1"/>
</dbReference>
<dbReference type="Pfam" id="PF17849">
    <property type="entry name" value="OB_Dis3"/>
    <property type="match status" value="1"/>
</dbReference>
<sequence length="1054" mass="119982">MFGNSKKNESVGTAQECSEYSKKIEKHKHNSKRRKNKKSQVRCDIDGDSTSTVNKQVDEYVDEIIIKNEPETSVETNPSIKITKDSVVQKIDSPQNIKCKSYWRKKKSSSDLNSIFKNLQVNNSTVKDYVNIDLLQQTKCSPALATSSEHPNLCTVTHRRKKDALILASGSKQKKQEYLNVSNQQTNILKATPEQMDSSLLSLVPGFKDVLGSQLPIIEDLNEAFYKVCSTIGGFENCSNNFNVTSSVQKPSHCKMKKKVLKNENEPKVYKNQGKSEKQRKSGKAKISDYDSIDDGIQFDGSQKVYVNSELHHSKDVKKSQVCNPCSLGKHKKRQSDVQSTDDSSPTSKEDFEFPQHLSASELKLMFDSGTLFSGIIRINQKNYKEAYLTAPDKGMDILIEGLKDRNRALEGDEVFYMLKPKEQHRTRLDCIDVQRTAIVVAIKTYNHNRGAIGTLNTMKKKNVNFVLFSPRDIRLPRIRIRKNDWPEGFSEAPETFSEKLYFAKITRWTDLRYAEGKLIEEVGLVGDIESETKAILLNYDLNVNPYKESLKWCIPPESFTLSEAEIKSREDLREECIFTIDPATAVDLDDAVSCKRLPNGNYEVGVHISDVTHYLKEGTPLDLAVSERATTVYLVQRAYHMLPFELCRLCSLTPGEDKLSFSVFWEVTPQCKIIDRRFARAVINSCAQFSYEQVQMILKGVPLSEIKLPKVYGGHSAERIQETVLFLNKMSSGLRIKRFENGALRIDQTKIKFFLDEYKLPVDFYVETHDESHQLIEELMLLANVTVAEKLLETFPQISFLRCHSPPLSYILNKLQKLLEKYNIELDITSSGSIQKSLMKFSGDNTTSVAQILVLNNMVAKPMTRATYYCSGLHKHEADRHHYALNVPLYTHFTSPIRRYADIVVHRLLGAAVSNSKSPNWSIEYVQKIADNCNKQKYAAKLAGEMSIELFLSVYIELQGSYVCSAVVCDVKDRSFDCIAITTGTHLRVYFERIKAESVQTNENGISRLTIKWPVDEEHEEETIEIIEIFSIIKVKLKKANALKIEATLLRQK</sequence>
<dbReference type="InterPro" id="IPR041505">
    <property type="entry name" value="Dis3_CSD2"/>
</dbReference>
<feature type="compositionally biased region" description="Polar residues" evidence="7">
    <location>
        <begin position="337"/>
        <end position="347"/>
    </location>
</feature>
<dbReference type="InterPro" id="IPR012340">
    <property type="entry name" value="NA-bd_OB-fold"/>
</dbReference>
<evidence type="ECO:0000256" key="7">
    <source>
        <dbReference type="SAM" id="MobiDB-lite"/>
    </source>
</evidence>
<dbReference type="PROSITE" id="PS01175">
    <property type="entry name" value="RIBONUCLEASE_II"/>
    <property type="match status" value="1"/>
</dbReference>
<dbReference type="PANTHER" id="PTHR23355:SF9">
    <property type="entry name" value="DIS3-LIKE EXONUCLEASE 2"/>
    <property type="match status" value="1"/>
</dbReference>
<dbReference type="InterPro" id="IPR041093">
    <property type="entry name" value="Dis3l2-like_C"/>
</dbReference>
<dbReference type="PANTHER" id="PTHR23355">
    <property type="entry name" value="RIBONUCLEASE"/>
    <property type="match status" value="1"/>
</dbReference>
<keyword evidence="4" id="KW-0269">Exonuclease</keyword>
<dbReference type="Proteomes" id="UP001359485">
    <property type="component" value="Unassembled WGS sequence"/>
</dbReference>
<feature type="region of interest" description="Disordered" evidence="7">
    <location>
        <begin position="328"/>
        <end position="353"/>
    </location>
</feature>
<keyword evidence="3" id="KW-0378">Hydrolase</keyword>
<feature type="domain" description="RNB" evidence="8">
    <location>
        <begin position="570"/>
        <end position="916"/>
    </location>
</feature>
<evidence type="ECO:0000256" key="3">
    <source>
        <dbReference type="ARBA" id="ARBA00022801"/>
    </source>
</evidence>
<feature type="compositionally biased region" description="Basic residues" evidence="7">
    <location>
        <begin position="24"/>
        <end position="40"/>
    </location>
</feature>
<dbReference type="InterPro" id="IPR001900">
    <property type="entry name" value="RNase_II/R"/>
</dbReference>
<dbReference type="Pfam" id="PF00773">
    <property type="entry name" value="RNB"/>
    <property type="match status" value="1"/>
</dbReference>
<gene>
    <name evidence="9" type="ORF">RUM44_004823</name>
</gene>
<dbReference type="Gene3D" id="2.40.50.690">
    <property type="match status" value="1"/>
</dbReference>
<dbReference type="InterPro" id="IPR033771">
    <property type="entry name" value="Rrp44_CSD1"/>
</dbReference>
<organism evidence="9 10">
    <name type="scientific">Polyplax serrata</name>
    <name type="common">Common mouse louse</name>
    <dbReference type="NCBI Taxonomy" id="468196"/>
    <lineage>
        <taxon>Eukaryota</taxon>
        <taxon>Metazoa</taxon>
        <taxon>Ecdysozoa</taxon>
        <taxon>Arthropoda</taxon>
        <taxon>Hexapoda</taxon>
        <taxon>Insecta</taxon>
        <taxon>Pterygota</taxon>
        <taxon>Neoptera</taxon>
        <taxon>Paraneoptera</taxon>
        <taxon>Psocodea</taxon>
        <taxon>Troctomorpha</taxon>
        <taxon>Phthiraptera</taxon>
        <taxon>Anoplura</taxon>
        <taxon>Polyplacidae</taxon>
        <taxon>Polyplax</taxon>
    </lineage>
</organism>
<keyword evidence="2" id="KW-0540">Nuclease</keyword>
<comment type="caution">
    <text evidence="9">The sequence shown here is derived from an EMBL/GenBank/DDBJ whole genome shotgun (WGS) entry which is preliminary data.</text>
</comment>
<keyword evidence="5" id="KW-0694">RNA-binding</keyword>
<evidence type="ECO:0000259" key="8">
    <source>
        <dbReference type="SMART" id="SM00955"/>
    </source>
</evidence>
<proteinExistence type="inferred from homology"/>
<evidence type="ECO:0000256" key="1">
    <source>
        <dbReference type="ARBA" id="ARBA00005785"/>
    </source>
</evidence>
<evidence type="ECO:0000256" key="4">
    <source>
        <dbReference type="ARBA" id="ARBA00022839"/>
    </source>
</evidence>
<accession>A0ABR1B3Z3</accession>
<feature type="region of interest" description="Disordered" evidence="7">
    <location>
        <begin position="1"/>
        <end position="48"/>
    </location>
</feature>
<dbReference type="InterPro" id="IPR022966">
    <property type="entry name" value="RNase_II/R_CS"/>
</dbReference>
<dbReference type="Gene3D" id="2.40.50.140">
    <property type="entry name" value="Nucleic acid-binding proteins"/>
    <property type="match status" value="1"/>
</dbReference>
<dbReference type="SUPFAM" id="SSF50249">
    <property type="entry name" value="Nucleic acid-binding proteins"/>
    <property type="match status" value="2"/>
</dbReference>
<reference evidence="9 10" key="1">
    <citation type="submission" date="2023-09" db="EMBL/GenBank/DDBJ databases">
        <title>Genomes of two closely related lineages of the louse Polyplax serrata with different host specificities.</title>
        <authorList>
            <person name="Martinu J."/>
            <person name="Tarabai H."/>
            <person name="Stefka J."/>
            <person name="Hypsa V."/>
        </authorList>
    </citation>
    <scope>NUCLEOTIDE SEQUENCE [LARGE SCALE GENOMIC DNA]</scope>
    <source>
        <strain evidence="9">98ZLc_SE</strain>
    </source>
</reference>
<evidence type="ECO:0000313" key="9">
    <source>
        <dbReference type="EMBL" id="KAK6634215.1"/>
    </source>
</evidence>
<dbReference type="Pfam" id="PF17216">
    <property type="entry name" value="Rrp44_CSD1"/>
    <property type="match status" value="1"/>
</dbReference>
<name>A0ABR1B3Z3_POLSC</name>